<feature type="domain" description="Knr4/Smi1-like" evidence="1">
    <location>
        <begin position="20"/>
        <end position="160"/>
    </location>
</feature>
<dbReference type="Gene3D" id="3.40.1580.10">
    <property type="entry name" value="SMI1/KNR4-like"/>
    <property type="match status" value="1"/>
</dbReference>
<evidence type="ECO:0000313" key="2">
    <source>
        <dbReference type="EMBL" id="VFB03998.1"/>
    </source>
</evidence>
<dbReference type="KEGG" id="ctai:NCTC12078_02021"/>
<dbReference type="Pfam" id="PF09346">
    <property type="entry name" value="SMI1_KNR4"/>
    <property type="match status" value="1"/>
</dbReference>
<proteinExistence type="predicted"/>
<dbReference type="Proteomes" id="UP000290013">
    <property type="component" value="Chromosome"/>
</dbReference>
<dbReference type="SMART" id="SM00860">
    <property type="entry name" value="SMI1_KNR4"/>
    <property type="match status" value="1"/>
</dbReference>
<evidence type="ECO:0000313" key="3">
    <source>
        <dbReference type="Proteomes" id="UP000290013"/>
    </source>
</evidence>
<dbReference type="RefSeq" id="WP_130914397.1">
    <property type="nucleotide sequence ID" value="NZ_LR215974.1"/>
</dbReference>
<protein>
    <submittedName>
        <fullName evidence="2">SMI1 / KNR4 family</fullName>
    </submittedName>
</protein>
<sequence>MIYLNKIVEKLTKNKVIIKGVDKNKINSLEQSLSKKLPLCYKEFLEKFGETTDAINVKEGYYNYTGFQGESIFYDNIYGNHTNKDGLMEQLQEDGKTSLISQVNDNVFVFFSSQGYIFAFFKLDEGENPPVYGYVEGQEKNSFPKLTNSLLEFFELYLEDGKSPFNNLK</sequence>
<gene>
    <name evidence="2" type="ORF">NCTC12078_02021</name>
</gene>
<dbReference type="InterPro" id="IPR037883">
    <property type="entry name" value="Knr4/Smi1-like_sf"/>
</dbReference>
<dbReference type="AlphaFoldDB" id="A0A4U8WMB7"/>
<name>A0A4U8WMB7_9FLAO</name>
<reference evidence="2 3" key="1">
    <citation type="submission" date="2019-02" db="EMBL/GenBank/DDBJ databases">
        <authorList>
            <consortium name="Pathogen Informatics"/>
        </authorList>
    </citation>
    <scope>NUCLEOTIDE SEQUENCE [LARGE SCALE GENOMIC DNA]</scope>
    <source>
        <strain evidence="2 3">3012STDY6944375</strain>
    </source>
</reference>
<accession>A0A4U8WMB7</accession>
<organism evidence="2 3">
    <name type="scientific">Chryseobacterium taihuense</name>
    <dbReference type="NCBI Taxonomy" id="1141221"/>
    <lineage>
        <taxon>Bacteria</taxon>
        <taxon>Pseudomonadati</taxon>
        <taxon>Bacteroidota</taxon>
        <taxon>Flavobacteriia</taxon>
        <taxon>Flavobacteriales</taxon>
        <taxon>Weeksellaceae</taxon>
        <taxon>Chryseobacterium group</taxon>
        <taxon>Chryseobacterium</taxon>
    </lineage>
</organism>
<dbReference type="InterPro" id="IPR018958">
    <property type="entry name" value="Knr4/Smi1-like_dom"/>
</dbReference>
<dbReference type="EMBL" id="LR215974">
    <property type="protein sequence ID" value="VFB03998.1"/>
    <property type="molecule type" value="Genomic_DNA"/>
</dbReference>
<dbReference type="SUPFAM" id="SSF160631">
    <property type="entry name" value="SMI1/KNR4-like"/>
    <property type="match status" value="1"/>
</dbReference>
<evidence type="ECO:0000259" key="1">
    <source>
        <dbReference type="SMART" id="SM00860"/>
    </source>
</evidence>